<dbReference type="Proteomes" id="UP001364224">
    <property type="component" value="Unassembled WGS sequence"/>
</dbReference>
<protein>
    <submittedName>
        <fullName evidence="2">Sugar O-acyltransferase (Sialic acid O-acetyltransferase NeuD family)</fullName>
    </submittedName>
</protein>
<dbReference type="Pfam" id="PF00132">
    <property type="entry name" value="Hexapep"/>
    <property type="match status" value="2"/>
</dbReference>
<organism evidence="2 3">
    <name type="scientific">Bradyrhizobium algeriense</name>
    <dbReference type="NCBI Taxonomy" id="634784"/>
    <lineage>
        <taxon>Bacteria</taxon>
        <taxon>Pseudomonadati</taxon>
        <taxon>Pseudomonadota</taxon>
        <taxon>Alphaproteobacteria</taxon>
        <taxon>Hyphomicrobiales</taxon>
        <taxon>Nitrobacteraceae</taxon>
        <taxon>Bradyrhizobium</taxon>
    </lineage>
</organism>
<evidence type="ECO:0000313" key="2">
    <source>
        <dbReference type="EMBL" id="MEH2554033.1"/>
    </source>
</evidence>
<reference evidence="2 3" key="1">
    <citation type="submission" date="2024-02" db="EMBL/GenBank/DDBJ databases">
        <title>Adaptive strategies in a cosmopolitan and abundant soil bacterium.</title>
        <authorList>
            <person name="Carini P."/>
        </authorList>
    </citation>
    <scope>NUCLEOTIDE SEQUENCE [LARGE SCALE GENOMIC DNA]</scope>
    <source>
        <strain evidence="2 3">AZCC 1608</strain>
    </source>
</reference>
<dbReference type="PANTHER" id="PTHR43300">
    <property type="entry name" value="ACETYLTRANSFERASE"/>
    <property type="match status" value="1"/>
</dbReference>
<keyword evidence="3" id="KW-1185">Reference proteome</keyword>
<dbReference type="InterPro" id="IPR050179">
    <property type="entry name" value="Trans_hexapeptide_repeat"/>
</dbReference>
<gene>
    <name evidence="2" type="ORF">V1286_001562</name>
</gene>
<accession>A0ABU8B7Q9</accession>
<proteinExistence type="inferred from homology"/>
<dbReference type="NCBIfam" id="TIGR03570">
    <property type="entry name" value="NeuD_NnaD"/>
    <property type="match status" value="1"/>
</dbReference>
<evidence type="ECO:0000256" key="1">
    <source>
        <dbReference type="ARBA" id="ARBA00007274"/>
    </source>
</evidence>
<name>A0ABU8B7Q9_9BRAD</name>
<dbReference type="EMBL" id="JAZHRV010000001">
    <property type="protein sequence ID" value="MEH2554033.1"/>
    <property type="molecule type" value="Genomic_DNA"/>
</dbReference>
<sequence>MVATPTCSTVRQKDTMAVPFLSGAAVEEKNRMKTRRIVIFGSGQIAELADFYFTNDSAYEVAAFAVDQAFLSQDQFRGRPVIPFERVTEEFPPQDFDFFVAIGYTNLNRLRPEKVAAARAKGYRLVSYLSSRATVFAGFELQENCFILEDNTIQPFARIGSNVTLWSGNHIGHHSTVEDDVFISSHVVISGGVRIGQGSFVGVNATFRDHVTIGKNCVIGVGALVLEDQPDHAVVAPRGTERSKVPSNRLRSL</sequence>
<dbReference type="PANTHER" id="PTHR43300:SF4">
    <property type="entry name" value="ACYL-[ACYL-CARRIER-PROTEIN]--UDP-N-ACETYLGLUCOSAMINE O-ACYLTRANSFERASE"/>
    <property type="match status" value="1"/>
</dbReference>
<dbReference type="CDD" id="cd03360">
    <property type="entry name" value="LbH_AT_putative"/>
    <property type="match status" value="1"/>
</dbReference>
<dbReference type="SUPFAM" id="SSF51161">
    <property type="entry name" value="Trimeric LpxA-like enzymes"/>
    <property type="match status" value="1"/>
</dbReference>
<dbReference type="InterPro" id="IPR011004">
    <property type="entry name" value="Trimer_LpxA-like_sf"/>
</dbReference>
<comment type="similarity">
    <text evidence="1">Belongs to the transferase hexapeptide repeat family.</text>
</comment>
<dbReference type="Gene3D" id="2.160.10.10">
    <property type="entry name" value="Hexapeptide repeat proteins"/>
    <property type="match status" value="1"/>
</dbReference>
<comment type="caution">
    <text evidence="2">The sequence shown here is derived from an EMBL/GenBank/DDBJ whole genome shotgun (WGS) entry which is preliminary data.</text>
</comment>
<evidence type="ECO:0000313" key="3">
    <source>
        <dbReference type="Proteomes" id="UP001364224"/>
    </source>
</evidence>
<dbReference type="InterPro" id="IPR020019">
    <property type="entry name" value="AcTrfase_PglD-like"/>
</dbReference>
<dbReference type="InterPro" id="IPR001451">
    <property type="entry name" value="Hexapep"/>
</dbReference>